<dbReference type="PANTHER" id="PTHR23280">
    <property type="entry name" value="4.1 G PROTEIN"/>
    <property type="match status" value="1"/>
</dbReference>
<proteinExistence type="predicted"/>
<dbReference type="PRINTS" id="PR00661">
    <property type="entry name" value="ERMFAMILY"/>
</dbReference>
<gene>
    <name evidence="4" type="ORF">WN51_13346</name>
</gene>
<dbReference type="GO" id="GO:0016028">
    <property type="term" value="C:rhabdomere"/>
    <property type="evidence" value="ECO:0007669"/>
    <property type="project" value="UniProtKB-SubCell"/>
</dbReference>
<dbReference type="Proteomes" id="UP000053105">
    <property type="component" value="Unassembled WGS sequence"/>
</dbReference>
<dbReference type="EMBL" id="KQ435757">
    <property type="protein sequence ID" value="KOX75862.1"/>
    <property type="molecule type" value="Genomic_DNA"/>
</dbReference>
<dbReference type="CDD" id="cd14473">
    <property type="entry name" value="FERM_B-lobe"/>
    <property type="match status" value="1"/>
</dbReference>
<dbReference type="InterPro" id="IPR019748">
    <property type="entry name" value="FERM_central"/>
</dbReference>
<dbReference type="InterPro" id="IPR000299">
    <property type="entry name" value="FERM_domain"/>
</dbReference>
<dbReference type="GO" id="GO:0008092">
    <property type="term" value="F:cytoskeletal protein binding"/>
    <property type="evidence" value="ECO:0007669"/>
    <property type="project" value="InterPro"/>
</dbReference>
<dbReference type="GO" id="GO:0031032">
    <property type="term" value="P:actomyosin structure organization"/>
    <property type="evidence" value="ECO:0007669"/>
    <property type="project" value="TreeGrafter"/>
</dbReference>
<dbReference type="Gene3D" id="1.20.80.60">
    <property type="match status" value="1"/>
</dbReference>
<dbReference type="STRING" id="166423.A0A0N0BH87"/>
<feature type="domain" description="FERM" evidence="3">
    <location>
        <begin position="145"/>
        <end position="326"/>
    </location>
</feature>
<evidence type="ECO:0000259" key="3">
    <source>
        <dbReference type="PROSITE" id="PS50057"/>
    </source>
</evidence>
<dbReference type="GO" id="GO:0005856">
    <property type="term" value="C:cytoskeleton"/>
    <property type="evidence" value="ECO:0007669"/>
    <property type="project" value="TreeGrafter"/>
</dbReference>
<evidence type="ECO:0000313" key="4">
    <source>
        <dbReference type="EMBL" id="KOX75862.1"/>
    </source>
</evidence>
<dbReference type="AlphaFoldDB" id="A0A0N0BH87"/>
<sequence length="326" mass="36589">MKDYILQNLYEPHDVSESTKILSTKEDTFSNMYASNLISWKRIILGFVTWIIVGKGRLHIYAKARGFNAEKNQYCMDNHGNILSLSSSKINLPHWLDLAKTAIKQVKGRLSPRGNLVSLQSELYLSKVEMILNWKPKESPNVFSVPLKIFFGKSRVQGGAQRARYPLPSWVISLARVSHVFGIVDAMPQSTVESLVCLEQSPALWPRISGDAGLLRVLNTLSPASVTGTNNMDPILFSFRVKFYPPDPLRLKEEITRYQVYQQLKRDLLHGRLYCSPGEAALLAGCIVQRKAEYGTKVQPPISMSSCIYGKACGNDAANERHVFGL</sequence>
<evidence type="ECO:0000256" key="1">
    <source>
        <dbReference type="ARBA" id="ARBA00004536"/>
    </source>
</evidence>
<evidence type="ECO:0000256" key="2">
    <source>
        <dbReference type="ARBA" id="ARBA00043944"/>
    </source>
</evidence>
<name>A0A0N0BH87_9HYME</name>
<accession>A0A0N0BH87</accession>
<dbReference type="SUPFAM" id="SSF47031">
    <property type="entry name" value="Second domain of FERM"/>
    <property type="match status" value="1"/>
</dbReference>
<evidence type="ECO:0000313" key="5">
    <source>
        <dbReference type="Proteomes" id="UP000053105"/>
    </source>
</evidence>
<dbReference type="GO" id="GO:0005912">
    <property type="term" value="C:adherens junction"/>
    <property type="evidence" value="ECO:0007669"/>
    <property type="project" value="UniProtKB-SubCell"/>
</dbReference>
<dbReference type="PANTHER" id="PTHR23280:SF32">
    <property type="entry name" value="FI22325P1"/>
    <property type="match status" value="1"/>
</dbReference>
<dbReference type="PROSITE" id="PS50057">
    <property type="entry name" value="FERM_3"/>
    <property type="match status" value="1"/>
</dbReference>
<comment type="subcellular location">
    <subcellularLocation>
        <location evidence="1">Cell junction</location>
        <location evidence="1">Adherens junction</location>
    </subcellularLocation>
    <subcellularLocation>
        <location evidence="2">Cell projection</location>
        <location evidence="2">Rhabdomere</location>
    </subcellularLocation>
</comment>
<keyword evidence="5" id="KW-1185">Reference proteome</keyword>
<dbReference type="Pfam" id="PF00373">
    <property type="entry name" value="FERM_M"/>
    <property type="match status" value="1"/>
</dbReference>
<organism evidence="4 5">
    <name type="scientific">Melipona quadrifasciata</name>
    <dbReference type="NCBI Taxonomy" id="166423"/>
    <lineage>
        <taxon>Eukaryota</taxon>
        <taxon>Metazoa</taxon>
        <taxon>Ecdysozoa</taxon>
        <taxon>Arthropoda</taxon>
        <taxon>Hexapoda</taxon>
        <taxon>Insecta</taxon>
        <taxon>Pterygota</taxon>
        <taxon>Neoptera</taxon>
        <taxon>Endopterygota</taxon>
        <taxon>Hymenoptera</taxon>
        <taxon>Apocrita</taxon>
        <taxon>Aculeata</taxon>
        <taxon>Apoidea</taxon>
        <taxon>Anthophila</taxon>
        <taxon>Apidae</taxon>
        <taxon>Melipona</taxon>
    </lineage>
</organism>
<protein>
    <submittedName>
        <fullName evidence="4">FERM domain-containing protein 3</fullName>
    </submittedName>
</protein>
<dbReference type="InterPro" id="IPR000798">
    <property type="entry name" value="Ez/rad/moesin-like"/>
</dbReference>
<dbReference type="InterPro" id="IPR035963">
    <property type="entry name" value="FERM_2"/>
</dbReference>
<dbReference type="OrthoDB" id="6266673at2759"/>
<reference evidence="4 5" key="1">
    <citation type="submission" date="2015-07" db="EMBL/GenBank/DDBJ databases">
        <title>The genome of Melipona quadrifasciata.</title>
        <authorList>
            <person name="Pan H."/>
            <person name="Kapheim K."/>
        </authorList>
    </citation>
    <scope>NUCLEOTIDE SEQUENCE [LARGE SCALE GENOMIC DNA]</scope>
    <source>
        <strain evidence="4">0111107301</strain>
        <tissue evidence="4">Whole body</tissue>
    </source>
</reference>